<gene>
    <name evidence="2" type="ORF">AWH69_11780</name>
</gene>
<name>A0A176QBJ8_9MICO</name>
<evidence type="ECO:0000313" key="2">
    <source>
        <dbReference type="EMBL" id="OAB87050.1"/>
    </source>
</evidence>
<dbReference type="GO" id="GO:0016787">
    <property type="term" value="F:hydrolase activity"/>
    <property type="evidence" value="ECO:0007669"/>
    <property type="project" value="UniProtKB-KW"/>
</dbReference>
<keyword evidence="3" id="KW-1185">Reference proteome</keyword>
<proteinExistence type="predicted"/>
<dbReference type="SUPFAM" id="SSF56281">
    <property type="entry name" value="Metallo-hydrolase/oxidoreductase"/>
    <property type="match status" value="1"/>
</dbReference>
<dbReference type="InterPro" id="IPR001279">
    <property type="entry name" value="Metallo-B-lactamas"/>
</dbReference>
<dbReference type="InterPro" id="IPR036866">
    <property type="entry name" value="RibonucZ/Hydroxyglut_hydro"/>
</dbReference>
<comment type="caution">
    <text evidence="2">The sequence shown here is derived from an EMBL/GenBank/DDBJ whole genome shotgun (WGS) entry which is preliminary data.</text>
</comment>
<dbReference type="PANTHER" id="PTHR43546:SF7">
    <property type="entry name" value="METALLO-BETA-LACTAMASE DOMAIN-CONTAINING PROTEIN"/>
    <property type="match status" value="1"/>
</dbReference>
<dbReference type="Gene3D" id="3.60.15.10">
    <property type="entry name" value="Ribonuclease Z/Hydroxyacylglutathione hydrolase-like"/>
    <property type="match status" value="1"/>
</dbReference>
<keyword evidence="2" id="KW-0378">Hydrolase</keyword>
<dbReference type="EMBL" id="LQZG01000003">
    <property type="protein sequence ID" value="OAB87050.1"/>
    <property type="molecule type" value="Genomic_DNA"/>
</dbReference>
<dbReference type="Proteomes" id="UP000076976">
    <property type="component" value="Unassembled WGS sequence"/>
</dbReference>
<protein>
    <submittedName>
        <fullName evidence="2">Metal-dependent hydrolase</fullName>
    </submittedName>
</protein>
<dbReference type="AlphaFoldDB" id="A0A176QBJ8"/>
<reference evidence="2 3" key="1">
    <citation type="submission" date="2016-01" db="EMBL/GenBank/DDBJ databases">
        <title>Janibacter melonis strain CD11_4 genome sequencing and assembly.</title>
        <authorList>
            <person name="Nair G.R."/>
            <person name="Kaur G."/>
            <person name="Chander A.M."/>
            <person name="Mayilraj S."/>
        </authorList>
    </citation>
    <scope>NUCLEOTIDE SEQUENCE [LARGE SCALE GENOMIC DNA]</scope>
    <source>
        <strain evidence="2 3">CD11-4</strain>
    </source>
</reference>
<accession>A0A176QBJ8</accession>
<organism evidence="2 3">
    <name type="scientific">Janibacter melonis</name>
    <dbReference type="NCBI Taxonomy" id="262209"/>
    <lineage>
        <taxon>Bacteria</taxon>
        <taxon>Bacillati</taxon>
        <taxon>Actinomycetota</taxon>
        <taxon>Actinomycetes</taxon>
        <taxon>Micrococcales</taxon>
        <taxon>Intrasporangiaceae</taxon>
        <taxon>Janibacter</taxon>
    </lineage>
</organism>
<feature type="domain" description="Metallo-beta-lactamase" evidence="1">
    <location>
        <begin position="23"/>
        <end position="223"/>
    </location>
</feature>
<sequence length="262" mass="28713">MTDATLEFVGTATSLLRLGPFTILTDPNFLHRGQLAYLGKGLASRRLTEPTRTPASLPELDAIVLSHLHGDHFDRVARRELTRDPPLLTTPQAAPRLDRWGFDAVGLSTWSSHELERDGVGLSITSTPGRHAPGLAQALLPAVMGSVLTLDTGSGDPLRVYVTGDTLYRESLREVVERCGPVDAMVVHLGGTRVLGLLVTMDDEQGARLVQTIRPKVTVPVHFDDYRVFRSPREDFVARFARDALPGDLRVVERGRTISLVP</sequence>
<dbReference type="STRING" id="262209.AWH69_11780"/>
<evidence type="ECO:0000259" key="1">
    <source>
        <dbReference type="Pfam" id="PF12706"/>
    </source>
</evidence>
<dbReference type="PANTHER" id="PTHR43546">
    <property type="entry name" value="UPF0173 METAL-DEPENDENT HYDROLASE MJ1163-RELATED"/>
    <property type="match status" value="1"/>
</dbReference>
<dbReference type="Pfam" id="PF12706">
    <property type="entry name" value="Lactamase_B_2"/>
    <property type="match status" value="1"/>
</dbReference>
<dbReference type="RefSeq" id="WP_068275755.1">
    <property type="nucleotide sequence ID" value="NZ_LQZG01000003.1"/>
</dbReference>
<evidence type="ECO:0000313" key="3">
    <source>
        <dbReference type="Proteomes" id="UP000076976"/>
    </source>
</evidence>
<dbReference type="InterPro" id="IPR050114">
    <property type="entry name" value="UPF0173_UPF0282_UlaG_hydrolase"/>
</dbReference>